<reference evidence="2 3" key="1">
    <citation type="submission" date="2022-12" db="EMBL/GenBank/DDBJ databases">
        <title>Chromosome-level genome assembly of true bugs.</title>
        <authorList>
            <person name="Ma L."/>
            <person name="Li H."/>
        </authorList>
    </citation>
    <scope>NUCLEOTIDE SEQUENCE [LARGE SCALE GENOMIC DNA]</scope>
    <source>
        <strain evidence="2">Lab_2022b</strain>
    </source>
</reference>
<comment type="caution">
    <text evidence="2">The sequence shown here is derived from an EMBL/GenBank/DDBJ whole genome shotgun (WGS) entry which is preliminary data.</text>
</comment>
<feature type="compositionally biased region" description="Polar residues" evidence="1">
    <location>
        <begin position="101"/>
        <end position="111"/>
    </location>
</feature>
<feature type="region of interest" description="Disordered" evidence="1">
    <location>
        <begin position="138"/>
        <end position="161"/>
    </location>
</feature>
<evidence type="ECO:0000313" key="3">
    <source>
        <dbReference type="Proteomes" id="UP001461498"/>
    </source>
</evidence>
<name>A0AAW1DNX1_9HEMI</name>
<feature type="compositionally biased region" description="Polar residues" evidence="1">
    <location>
        <begin position="146"/>
        <end position="155"/>
    </location>
</feature>
<evidence type="ECO:0000256" key="1">
    <source>
        <dbReference type="SAM" id="MobiDB-lite"/>
    </source>
</evidence>
<protein>
    <submittedName>
        <fullName evidence="2">Uncharacterized protein</fullName>
    </submittedName>
</protein>
<gene>
    <name evidence="2" type="ORF">O3M35_000301</name>
</gene>
<dbReference type="EMBL" id="JAPXFL010000001">
    <property type="protein sequence ID" value="KAK9511685.1"/>
    <property type="molecule type" value="Genomic_DNA"/>
</dbReference>
<dbReference type="AlphaFoldDB" id="A0AAW1DNX1"/>
<evidence type="ECO:0000313" key="2">
    <source>
        <dbReference type="EMBL" id="KAK9511685.1"/>
    </source>
</evidence>
<sequence length="161" mass="18095">MHAKVCSVKSQFEFVFYVNITVNLLHENVVYRHVALAKYHLNYKSIASNKEKHLLNEDSYDTDSSASSLLPNKRPNNNIDGFVSAKSKNKKKSSSETTSKPQTQTYYSSCITNMPSTSTSYPIEAPQGVLLPNKFAALRDNDQMDDNSPQLTQKLYTPPPT</sequence>
<feature type="region of interest" description="Disordered" evidence="1">
    <location>
        <begin position="57"/>
        <end position="111"/>
    </location>
</feature>
<keyword evidence="3" id="KW-1185">Reference proteome</keyword>
<feature type="compositionally biased region" description="Polar residues" evidence="1">
    <location>
        <begin position="62"/>
        <end position="79"/>
    </location>
</feature>
<organism evidence="2 3">
    <name type="scientific">Rhynocoris fuscipes</name>
    <dbReference type="NCBI Taxonomy" id="488301"/>
    <lineage>
        <taxon>Eukaryota</taxon>
        <taxon>Metazoa</taxon>
        <taxon>Ecdysozoa</taxon>
        <taxon>Arthropoda</taxon>
        <taxon>Hexapoda</taxon>
        <taxon>Insecta</taxon>
        <taxon>Pterygota</taxon>
        <taxon>Neoptera</taxon>
        <taxon>Paraneoptera</taxon>
        <taxon>Hemiptera</taxon>
        <taxon>Heteroptera</taxon>
        <taxon>Panheteroptera</taxon>
        <taxon>Cimicomorpha</taxon>
        <taxon>Reduviidae</taxon>
        <taxon>Harpactorinae</taxon>
        <taxon>Harpactorini</taxon>
        <taxon>Rhynocoris</taxon>
    </lineage>
</organism>
<accession>A0AAW1DNX1</accession>
<proteinExistence type="predicted"/>
<dbReference type="Proteomes" id="UP001461498">
    <property type="component" value="Unassembled WGS sequence"/>
</dbReference>